<feature type="compositionally biased region" description="Basic and acidic residues" evidence="2">
    <location>
        <begin position="251"/>
        <end position="261"/>
    </location>
</feature>
<feature type="region of interest" description="Disordered" evidence="2">
    <location>
        <begin position="92"/>
        <end position="175"/>
    </location>
</feature>
<evidence type="ECO:0000313" key="3">
    <source>
        <dbReference type="EMBL" id="OLQ04535.1"/>
    </source>
</evidence>
<gene>
    <name evidence="3" type="ORF">AK812_SmicGene12381</name>
</gene>
<proteinExistence type="predicted"/>
<dbReference type="OrthoDB" id="10319106at2759"/>
<organism evidence="3 4">
    <name type="scientific">Symbiodinium microadriaticum</name>
    <name type="common">Dinoflagellate</name>
    <name type="synonym">Zooxanthella microadriatica</name>
    <dbReference type="NCBI Taxonomy" id="2951"/>
    <lineage>
        <taxon>Eukaryota</taxon>
        <taxon>Sar</taxon>
        <taxon>Alveolata</taxon>
        <taxon>Dinophyceae</taxon>
        <taxon>Suessiales</taxon>
        <taxon>Symbiodiniaceae</taxon>
        <taxon>Symbiodinium</taxon>
    </lineage>
</organism>
<name>A0A1Q9EAS8_SYMMI</name>
<feature type="region of interest" description="Disordered" evidence="2">
    <location>
        <begin position="242"/>
        <end position="261"/>
    </location>
</feature>
<keyword evidence="4" id="KW-1185">Reference proteome</keyword>
<evidence type="ECO:0000313" key="4">
    <source>
        <dbReference type="Proteomes" id="UP000186817"/>
    </source>
</evidence>
<feature type="compositionally biased region" description="Basic and acidic residues" evidence="2">
    <location>
        <begin position="110"/>
        <end position="131"/>
    </location>
</feature>
<evidence type="ECO:0000256" key="1">
    <source>
        <dbReference type="SAM" id="Coils"/>
    </source>
</evidence>
<protein>
    <submittedName>
        <fullName evidence="3">Uncharacterized protein</fullName>
    </submittedName>
</protein>
<dbReference type="EMBL" id="LSRX01000208">
    <property type="protein sequence ID" value="OLQ04535.1"/>
    <property type="molecule type" value="Genomic_DNA"/>
</dbReference>
<keyword evidence="1" id="KW-0175">Coiled coil</keyword>
<accession>A0A1Q9EAS8</accession>
<evidence type="ECO:0000256" key="2">
    <source>
        <dbReference type="SAM" id="MobiDB-lite"/>
    </source>
</evidence>
<dbReference type="Proteomes" id="UP000186817">
    <property type="component" value="Unassembled WGS sequence"/>
</dbReference>
<dbReference type="AlphaFoldDB" id="A0A1Q9EAS8"/>
<reference evidence="3 4" key="1">
    <citation type="submission" date="2016-02" db="EMBL/GenBank/DDBJ databases">
        <title>Genome analysis of coral dinoflagellate symbionts highlights evolutionary adaptations to a symbiotic lifestyle.</title>
        <authorList>
            <person name="Aranda M."/>
            <person name="Li Y."/>
            <person name="Liew Y.J."/>
            <person name="Baumgarten S."/>
            <person name="Simakov O."/>
            <person name="Wilson M."/>
            <person name="Piel J."/>
            <person name="Ashoor H."/>
            <person name="Bougouffa S."/>
            <person name="Bajic V.B."/>
            <person name="Ryu T."/>
            <person name="Ravasi T."/>
            <person name="Bayer T."/>
            <person name="Micklem G."/>
            <person name="Kim H."/>
            <person name="Bhak J."/>
            <person name="Lajeunesse T.C."/>
            <person name="Voolstra C.R."/>
        </authorList>
    </citation>
    <scope>NUCLEOTIDE SEQUENCE [LARGE SCALE GENOMIC DNA]</scope>
    <source>
        <strain evidence="3 4">CCMP2467</strain>
    </source>
</reference>
<comment type="caution">
    <text evidence="3">The sequence shown here is derived from an EMBL/GenBank/DDBJ whole genome shotgun (WGS) entry which is preliminary data.</text>
</comment>
<sequence length="387" mass="43163">MDLTIYVQACGTTLGFALCLDILPHQITTMAHLSSILQMCCMYAESRPTQAEALQQLKQHVEKLNLLQKKILQKKQRRMSQARVRQMRPLPAIMASDGSAGSSELLELPEQPRRAVSEHLEESLRGPRDVSGDLESSLDCRPIVKSKKRAQTVPSDEQEGSGGASEARPPEASVELAEEAVMCQEPSESIEAVEYGEENLLSWTFSLPREDVASAPQEDAPNLPPQVDGQDLDCEMLASLTQGTQGGARSVSEETQGKGEDQLERRVGDFQHQQAADVAGISWTTIPTPERHPGDVDGQLTCRPGPTDGGRFIIYRLQVRSPGIFGNEHGFLDKDPERNEPNRFLVFQREDWEDWHIEMKIKQIESECMEIPEQHYKVIAKLPLSEL</sequence>
<feature type="coiled-coil region" evidence="1">
    <location>
        <begin position="50"/>
        <end position="77"/>
    </location>
</feature>